<evidence type="ECO:0008006" key="4">
    <source>
        <dbReference type="Google" id="ProtNLM"/>
    </source>
</evidence>
<dbReference type="EMBL" id="JBHUPB010000015">
    <property type="protein sequence ID" value="MFD2970168.1"/>
    <property type="molecule type" value="Genomic_DNA"/>
</dbReference>
<keyword evidence="1" id="KW-0732">Signal</keyword>
<name>A0ABW6BNE3_9SPHI</name>
<gene>
    <name evidence="2" type="ORF">ACFS7Y_22445</name>
</gene>
<feature type="chain" id="PRO_5046559177" description="Antitoxin component YwqK of the YwqJK toxin-antitoxin module" evidence="1">
    <location>
        <begin position="19"/>
        <end position="808"/>
    </location>
</feature>
<protein>
    <recommendedName>
        <fullName evidence="4">Antitoxin component YwqK of the YwqJK toxin-antitoxin module</fullName>
    </recommendedName>
</protein>
<evidence type="ECO:0000256" key="1">
    <source>
        <dbReference type="SAM" id="SignalP"/>
    </source>
</evidence>
<feature type="signal peptide" evidence="1">
    <location>
        <begin position="1"/>
        <end position="18"/>
    </location>
</feature>
<dbReference type="RefSeq" id="WP_320183649.1">
    <property type="nucleotide sequence ID" value="NZ_CP138332.1"/>
</dbReference>
<sequence length="808" mass="93221">MKNLLSILLMQLPVALLAQDTLFFDADWNETSVENHVYYRLLPQKKVGELLFIQDYYRGGTLQMQGYALASDEQSYVGDAYWYDEAGYDQSTKQSLNRSTVKELRYYHPDGSLWKIQHYGADGRIQRVRVYWQDKVLAAGKVSAGNRYSGHFSPTTPDRYYDDDSNGQEVLEEVAPLSLESETGEKAAEKVAYTETTYWMNGQRATEQQFDRYHRLQHTKHWDMEGKQLSTYSFEEAGTRFTYYTKNGFATAVELMEEREEGEQTRRTVSNFSRDGNLLSKSLFVDGLVQEVVSYQDGKLSSTQKYRDGEPFDGLFVNNQGVRATEYRMEQGEIVGEMLTKDHLTDTVFAKGTYREGKPFEGSFFLTDDTYQLLRYREGKQDGWQTDYADYVGLELGEEYEMKAGVRDGVSRTYRDGELLFESVYRNGAVFSGTVLEGNQELTYSKGNLEKRVTTDSRGLVGITKIENFMDKQPTSVVYSDFTIEENPQESYTGTYRDGKPYDGYFKLDTLVDDIALVSYFEKGKLQCKYSFELLEQMENYLHYTYMLKTTYDKGKVIDGPEYRLIGRERLLTSHYEQGELQAFDVNLFAMHYFNRISAKLEGQEILLTEMAAPLQLKAYVKGGDIVADLMRDGKTLKSSRTIRELVEGSAHSLTQYYLADNQIKTYIAAADLGEELLDGDDEGQDTEQSFVRRVFYLFPIQHSNDLRAVFKQLYENFQQEHFNRVFETSINGAYPVNEENFLTILQYDAVGKPLDGIRLQTQKDGKVLAEAWDQGKIKETKLFDSMADLLQDDRKVFRALEYRLLNE</sequence>
<keyword evidence="3" id="KW-1185">Reference proteome</keyword>
<comment type="caution">
    <text evidence="2">The sequence shown here is derived from an EMBL/GenBank/DDBJ whole genome shotgun (WGS) entry which is preliminary data.</text>
</comment>
<accession>A0ABW6BNE3</accession>
<proteinExistence type="predicted"/>
<evidence type="ECO:0000313" key="2">
    <source>
        <dbReference type="EMBL" id="MFD2970168.1"/>
    </source>
</evidence>
<evidence type="ECO:0000313" key="3">
    <source>
        <dbReference type="Proteomes" id="UP001597525"/>
    </source>
</evidence>
<dbReference type="Proteomes" id="UP001597525">
    <property type="component" value="Unassembled WGS sequence"/>
</dbReference>
<reference evidence="3" key="1">
    <citation type="journal article" date="2019" name="Int. J. Syst. Evol. Microbiol.">
        <title>The Global Catalogue of Microorganisms (GCM) 10K type strain sequencing project: providing services to taxonomists for standard genome sequencing and annotation.</title>
        <authorList>
            <consortium name="The Broad Institute Genomics Platform"/>
            <consortium name="The Broad Institute Genome Sequencing Center for Infectious Disease"/>
            <person name="Wu L."/>
            <person name="Ma J."/>
        </authorList>
    </citation>
    <scope>NUCLEOTIDE SEQUENCE [LARGE SCALE GENOMIC DNA]</scope>
    <source>
        <strain evidence="3">KCTC 22814</strain>
    </source>
</reference>
<organism evidence="2 3">
    <name type="scientific">Sphingobacterium bambusae</name>
    <dbReference type="NCBI Taxonomy" id="662858"/>
    <lineage>
        <taxon>Bacteria</taxon>
        <taxon>Pseudomonadati</taxon>
        <taxon>Bacteroidota</taxon>
        <taxon>Sphingobacteriia</taxon>
        <taxon>Sphingobacteriales</taxon>
        <taxon>Sphingobacteriaceae</taxon>
        <taxon>Sphingobacterium</taxon>
    </lineage>
</organism>